<evidence type="ECO:0000313" key="11">
    <source>
        <dbReference type="EMBL" id="MBB2154866.1"/>
    </source>
</evidence>
<accession>A0A7W4FBV4</accession>
<dbReference type="PANTHER" id="PTHR43298:SF2">
    <property type="entry name" value="FMN_FAD EXPORTER YEEO-RELATED"/>
    <property type="match status" value="1"/>
</dbReference>
<keyword evidence="6 10" id="KW-1133">Transmembrane helix</keyword>
<name>A0A7W4FBV4_GLUDI</name>
<evidence type="ECO:0000256" key="3">
    <source>
        <dbReference type="ARBA" id="ARBA00022449"/>
    </source>
</evidence>
<keyword evidence="7" id="KW-0406">Ion transport</keyword>
<feature type="transmembrane region" description="Helical" evidence="10">
    <location>
        <begin position="318"/>
        <end position="341"/>
    </location>
</feature>
<keyword evidence="3" id="KW-0050">Antiport</keyword>
<dbReference type="AlphaFoldDB" id="A0A7W4FBV4"/>
<evidence type="ECO:0000256" key="10">
    <source>
        <dbReference type="SAM" id="Phobius"/>
    </source>
</evidence>
<evidence type="ECO:0000256" key="2">
    <source>
        <dbReference type="ARBA" id="ARBA00022448"/>
    </source>
</evidence>
<dbReference type="PIRSF" id="PIRSF006603">
    <property type="entry name" value="DinF"/>
    <property type="match status" value="1"/>
</dbReference>
<feature type="transmembrane region" description="Helical" evidence="10">
    <location>
        <begin position="242"/>
        <end position="261"/>
    </location>
</feature>
<dbReference type="RefSeq" id="WP_183115270.1">
    <property type="nucleotide sequence ID" value="NZ_JABEQG010000001.1"/>
</dbReference>
<feature type="transmembrane region" description="Helical" evidence="10">
    <location>
        <begin position="361"/>
        <end position="388"/>
    </location>
</feature>
<evidence type="ECO:0000256" key="8">
    <source>
        <dbReference type="ARBA" id="ARBA00023136"/>
    </source>
</evidence>
<sequence length="466" mass="47887">MPDPACPDSSSPPGELRLLLRIAAPIALAQIAQMAMGVTDSVLLGGLGADALAIGGLSTMLFFTLLVMLQANLGAGGVLIAQARGGGDEGRIGSIHAMLLVVALLLCVPFLALLTQAGPLLRLMHQPATLVGPVTSFLHILMWGVPPALIGTGVVEVVLPALDAQGVLLRVMPVVAVVNGVLNAALIHGWFGLPAMGLRGSALATTLTMWGAALVLLAMVHSRPHLRLLLWPPRPRAADMAVLLRLGVPMMMATGAEIMLFQVTALQAATLGPHALAAHQIVLNLTATTYMAIMALGQAANVRVAYWTGAARPARARHAAWVAVGTAIAGMGASGCLIYLFRARLVAFYLDPSVPANAESTHIAMAALLLAAVFQVADGTQAVLVGALRGRGDAIVPMVLAVLGYWGIGFPLGTWLAFRCGLGVVGLWGGVACALAAVALMLGVRAARTLGDRGPAAVSVSRCRSA</sequence>
<keyword evidence="2" id="KW-0813">Transport</keyword>
<dbReference type="GO" id="GO:0042910">
    <property type="term" value="F:xenobiotic transmembrane transporter activity"/>
    <property type="evidence" value="ECO:0007669"/>
    <property type="project" value="InterPro"/>
</dbReference>
<feature type="transmembrane region" description="Helical" evidence="10">
    <location>
        <begin position="93"/>
        <end position="117"/>
    </location>
</feature>
<organism evidence="11 12">
    <name type="scientific">Gluconacetobacter diazotrophicus</name>
    <name type="common">Acetobacter diazotrophicus</name>
    <dbReference type="NCBI Taxonomy" id="33996"/>
    <lineage>
        <taxon>Bacteria</taxon>
        <taxon>Pseudomonadati</taxon>
        <taxon>Pseudomonadota</taxon>
        <taxon>Alphaproteobacteria</taxon>
        <taxon>Acetobacterales</taxon>
        <taxon>Acetobacteraceae</taxon>
        <taxon>Gluconacetobacter</taxon>
    </lineage>
</organism>
<dbReference type="InterPro" id="IPR002528">
    <property type="entry name" value="MATE_fam"/>
</dbReference>
<feature type="transmembrane region" description="Helical" evidence="10">
    <location>
        <begin position="424"/>
        <end position="444"/>
    </location>
</feature>
<evidence type="ECO:0000256" key="5">
    <source>
        <dbReference type="ARBA" id="ARBA00022692"/>
    </source>
</evidence>
<dbReference type="PANTHER" id="PTHR43298">
    <property type="entry name" value="MULTIDRUG RESISTANCE PROTEIN NORM-RELATED"/>
    <property type="match status" value="1"/>
</dbReference>
<evidence type="ECO:0000313" key="12">
    <source>
        <dbReference type="Proteomes" id="UP000550787"/>
    </source>
</evidence>
<evidence type="ECO:0000256" key="6">
    <source>
        <dbReference type="ARBA" id="ARBA00022989"/>
    </source>
</evidence>
<dbReference type="EMBL" id="JABEQG010000001">
    <property type="protein sequence ID" value="MBB2154866.1"/>
    <property type="molecule type" value="Genomic_DNA"/>
</dbReference>
<keyword evidence="5 10" id="KW-0812">Transmembrane</keyword>
<protein>
    <recommendedName>
        <fullName evidence="9">Multidrug-efflux transporter</fullName>
    </recommendedName>
</protein>
<feature type="transmembrane region" description="Helical" evidence="10">
    <location>
        <begin position="395"/>
        <end position="418"/>
    </location>
</feature>
<comment type="caution">
    <text evidence="11">The sequence shown here is derived from an EMBL/GenBank/DDBJ whole genome shotgun (WGS) entry which is preliminary data.</text>
</comment>
<gene>
    <name evidence="11" type="ORF">HLH33_00840</name>
</gene>
<keyword evidence="8 10" id="KW-0472">Membrane</keyword>
<feature type="transmembrane region" description="Helical" evidence="10">
    <location>
        <begin position="171"/>
        <end position="191"/>
    </location>
</feature>
<evidence type="ECO:0000256" key="7">
    <source>
        <dbReference type="ARBA" id="ARBA00023065"/>
    </source>
</evidence>
<dbReference type="Proteomes" id="UP000550787">
    <property type="component" value="Unassembled WGS sequence"/>
</dbReference>
<dbReference type="InterPro" id="IPR048279">
    <property type="entry name" value="MdtK-like"/>
</dbReference>
<comment type="subcellular location">
    <subcellularLocation>
        <location evidence="1">Cell inner membrane</location>
        <topology evidence="1">Multi-pass membrane protein</topology>
    </subcellularLocation>
</comment>
<feature type="transmembrane region" description="Helical" evidence="10">
    <location>
        <begin position="51"/>
        <end position="81"/>
    </location>
</feature>
<feature type="transmembrane region" description="Helical" evidence="10">
    <location>
        <begin position="203"/>
        <end position="221"/>
    </location>
</feature>
<reference evidence="11 12" key="1">
    <citation type="submission" date="2020-04" db="EMBL/GenBank/DDBJ databases">
        <title>Description of novel Gluconacetobacter.</title>
        <authorList>
            <person name="Sombolestani A."/>
        </authorList>
    </citation>
    <scope>NUCLEOTIDE SEQUENCE [LARGE SCALE GENOMIC DNA]</scope>
    <source>
        <strain evidence="11 12">LMG 7603</strain>
    </source>
</reference>
<feature type="transmembrane region" description="Helical" evidence="10">
    <location>
        <begin position="281"/>
        <end position="306"/>
    </location>
</feature>
<dbReference type="NCBIfam" id="TIGR00797">
    <property type="entry name" value="matE"/>
    <property type="match status" value="1"/>
</dbReference>
<keyword evidence="4" id="KW-1003">Cell membrane</keyword>
<feature type="transmembrane region" description="Helical" evidence="10">
    <location>
        <begin position="137"/>
        <end position="159"/>
    </location>
</feature>
<dbReference type="GO" id="GO:0015297">
    <property type="term" value="F:antiporter activity"/>
    <property type="evidence" value="ECO:0007669"/>
    <property type="project" value="UniProtKB-KW"/>
</dbReference>
<dbReference type="InterPro" id="IPR050222">
    <property type="entry name" value="MATE_MdtK"/>
</dbReference>
<dbReference type="Pfam" id="PF01554">
    <property type="entry name" value="MatE"/>
    <property type="match status" value="2"/>
</dbReference>
<dbReference type="GO" id="GO:0006811">
    <property type="term" value="P:monoatomic ion transport"/>
    <property type="evidence" value="ECO:0007669"/>
    <property type="project" value="UniProtKB-KW"/>
</dbReference>
<proteinExistence type="predicted"/>
<evidence type="ECO:0000256" key="9">
    <source>
        <dbReference type="ARBA" id="ARBA00031636"/>
    </source>
</evidence>
<dbReference type="GO" id="GO:0005886">
    <property type="term" value="C:plasma membrane"/>
    <property type="evidence" value="ECO:0007669"/>
    <property type="project" value="UniProtKB-SubCell"/>
</dbReference>
<evidence type="ECO:0000256" key="4">
    <source>
        <dbReference type="ARBA" id="ARBA00022475"/>
    </source>
</evidence>
<evidence type="ECO:0000256" key="1">
    <source>
        <dbReference type="ARBA" id="ARBA00004429"/>
    </source>
</evidence>